<keyword evidence="9" id="KW-1185">Reference proteome</keyword>
<keyword evidence="5" id="KW-0175">Coiled coil</keyword>
<accession>A0ABT4JKC8</accession>
<dbReference type="PANTHER" id="PTHR41335">
    <property type="entry name" value="MEMBRANE PROTEIN-RELATED"/>
    <property type="match status" value="1"/>
</dbReference>
<dbReference type="Pfam" id="PF06305">
    <property type="entry name" value="LapA_dom"/>
    <property type="match status" value="1"/>
</dbReference>
<sequence length="122" mass="14137">MKKQWRTIIALFIVIIIAIFSVLNVKEVSINFWFTQIRMPMILILLLSIFAGALLIGLLTTSATLKLKKDNTDLNQQVAEWNKNFDKTLADKTEKMKSNHRKEVQLLQNEIKTLNAENKNHK</sequence>
<feature type="coiled-coil region" evidence="5">
    <location>
        <begin position="90"/>
        <end position="117"/>
    </location>
</feature>
<dbReference type="RefSeq" id="WP_269007751.1">
    <property type="nucleotide sequence ID" value="NZ_JANXKW010000001.1"/>
</dbReference>
<comment type="caution">
    <text evidence="8">The sequence shown here is derived from an EMBL/GenBank/DDBJ whole genome shotgun (WGS) entry which is preliminary data.</text>
</comment>
<evidence type="ECO:0000313" key="9">
    <source>
        <dbReference type="Proteomes" id="UP001081467"/>
    </source>
</evidence>
<keyword evidence="4 6" id="KW-0472">Membrane</keyword>
<evidence type="ECO:0000256" key="4">
    <source>
        <dbReference type="ARBA" id="ARBA00023136"/>
    </source>
</evidence>
<keyword evidence="3 6" id="KW-1133">Transmembrane helix</keyword>
<evidence type="ECO:0000256" key="6">
    <source>
        <dbReference type="SAM" id="Phobius"/>
    </source>
</evidence>
<evidence type="ECO:0000256" key="3">
    <source>
        <dbReference type="ARBA" id="ARBA00022989"/>
    </source>
</evidence>
<proteinExistence type="predicted"/>
<dbReference type="PANTHER" id="PTHR41335:SF1">
    <property type="entry name" value="MEMBRANE PROTEIN"/>
    <property type="match status" value="1"/>
</dbReference>
<evidence type="ECO:0000256" key="5">
    <source>
        <dbReference type="SAM" id="Coils"/>
    </source>
</evidence>
<evidence type="ECO:0000313" key="8">
    <source>
        <dbReference type="EMBL" id="MCZ2490825.1"/>
    </source>
</evidence>
<evidence type="ECO:0000256" key="1">
    <source>
        <dbReference type="ARBA" id="ARBA00022475"/>
    </source>
</evidence>
<evidence type="ECO:0000256" key="2">
    <source>
        <dbReference type="ARBA" id="ARBA00022692"/>
    </source>
</evidence>
<organism evidence="8 9">
    <name type="scientific">Dellaglioa carnosa</name>
    <dbReference type="NCBI Taxonomy" id="2995136"/>
    <lineage>
        <taxon>Bacteria</taxon>
        <taxon>Bacillati</taxon>
        <taxon>Bacillota</taxon>
        <taxon>Bacilli</taxon>
        <taxon>Lactobacillales</taxon>
        <taxon>Lactobacillaceae</taxon>
        <taxon>Dellaglioa</taxon>
    </lineage>
</organism>
<name>A0ABT4JKC8_9LACO</name>
<feature type="transmembrane region" description="Helical" evidence="6">
    <location>
        <begin position="7"/>
        <end position="25"/>
    </location>
</feature>
<evidence type="ECO:0000259" key="7">
    <source>
        <dbReference type="Pfam" id="PF06305"/>
    </source>
</evidence>
<keyword evidence="1" id="KW-1003">Cell membrane</keyword>
<gene>
    <name evidence="8" type="ORF">N0K80_01520</name>
</gene>
<reference evidence="8" key="1">
    <citation type="submission" date="2022-09" db="EMBL/GenBank/DDBJ databases">
        <title>Diversity of Dellaglioa algida.</title>
        <authorList>
            <person name="Matthias E."/>
            <person name="Werum V."/>
        </authorList>
    </citation>
    <scope>NUCLEOTIDE SEQUENCE</scope>
    <source>
        <strain evidence="8">TMW 2.2523</strain>
    </source>
</reference>
<dbReference type="EMBL" id="JANXLI010000001">
    <property type="protein sequence ID" value="MCZ2490825.1"/>
    <property type="molecule type" value="Genomic_DNA"/>
</dbReference>
<feature type="transmembrane region" description="Helical" evidence="6">
    <location>
        <begin position="37"/>
        <end position="59"/>
    </location>
</feature>
<keyword evidence="2 6" id="KW-0812">Transmembrane</keyword>
<dbReference type="Proteomes" id="UP001081467">
    <property type="component" value="Unassembled WGS sequence"/>
</dbReference>
<feature type="domain" description="Lipopolysaccharide assembly protein A" evidence="7">
    <location>
        <begin position="24"/>
        <end position="80"/>
    </location>
</feature>
<dbReference type="InterPro" id="IPR010445">
    <property type="entry name" value="LapA_dom"/>
</dbReference>
<protein>
    <submittedName>
        <fullName evidence="8">LapA family protein</fullName>
    </submittedName>
</protein>